<reference evidence="2 3" key="1">
    <citation type="submission" date="2018-05" db="EMBL/GenBank/DDBJ databases">
        <title>Genomic Encyclopedia of Archaeal and Bacterial Type Strains, Phase II (KMG-II): from individual species to whole genera.</title>
        <authorList>
            <person name="Goeker M."/>
        </authorList>
    </citation>
    <scope>NUCLEOTIDE SEQUENCE [LARGE SCALE GENOMIC DNA]</scope>
    <source>
        <strain evidence="2 3">DSM 22214</strain>
    </source>
</reference>
<gene>
    <name evidence="2" type="ORF">LV89_03875</name>
</gene>
<feature type="signal peptide" evidence="1">
    <location>
        <begin position="1"/>
        <end position="20"/>
    </location>
</feature>
<keyword evidence="1" id="KW-0732">Signal</keyword>
<evidence type="ECO:0000313" key="2">
    <source>
        <dbReference type="EMBL" id="PWK20065.1"/>
    </source>
</evidence>
<feature type="chain" id="PRO_5016315544" evidence="1">
    <location>
        <begin position="21"/>
        <end position="140"/>
    </location>
</feature>
<accession>A0A316DQ14</accession>
<evidence type="ECO:0000313" key="3">
    <source>
        <dbReference type="Proteomes" id="UP000245489"/>
    </source>
</evidence>
<dbReference type="Pfam" id="PF13899">
    <property type="entry name" value="Thioredoxin_7"/>
    <property type="match status" value="1"/>
</dbReference>
<name>A0A316DQ14_9BACT</name>
<dbReference type="RefSeq" id="WP_109744549.1">
    <property type="nucleotide sequence ID" value="NZ_QGGO01000026.1"/>
</dbReference>
<organism evidence="2 3">
    <name type="scientific">Arcicella aurantiaca</name>
    <dbReference type="NCBI Taxonomy" id="591202"/>
    <lineage>
        <taxon>Bacteria</taxon>
        <taxon>Pseudomonadati</taxon>
        <taxon>Bacteroidota</taxon>
        <taxon>Cytophagia</taxon>
        <taxon>Cytophagales</taxon>
        <taxon>Flectobacillaceae</taxon>
        <taxon>Arcicella</taxon>
    </lineage>
</organism>
<dbReference type="SUPFAM" id="SSF52833">
    <property type="entry name" value="Thioredoxin-like"/>
    <property type="match status" value="1"/>
</dbReference>
<dbReference type="InterPro" id="IPR036249">
    <property type="entry name" value="Thioredoxin-like_sf"/>
</dbReference>
<dbReference type="AlphaFoldDB" id="A0A316DQ14"/>
<sequence>MKPLQKLICLSFLLAFLAFKADTNIDLQTKAKSEHKNIVVYFCGSDWCSICTKFKKSFLVKTEVETLLQSQYVYYVADFPQRTKLEPNLEKYNEFLADKLNPEGEFPLLVIADENLVVKEKIHATLSEDLAFQKLKNNGK</sequence>
<dbReference type="OrthoDB" id="981626at2"/>
<keyword evidence="3" id="KW-1185">Reference proteome</keyword>
<comment type="caution">
    <text evidence="2">The sequence shown here is derived from an EMBL/GenBank/DDBJ whole genome shotgun (WGS) entry which is preliminary data.</text>
</comment>
<dbReference type="Gene3D" id="3.40.30.10">
    <property type="entry name" value="Glutaredoxin"/>
    <property type="match status" value="1"/>
</dbReference>
<proteinExistence type="predicted"/>
<dbReference type="Proteomes" id="UP000245489">
    <property type="component" value="Unassembled WGS sequence"/>
</dbReference>
<evidence type="ECO:0000256" key="1">
    <source>
        <dbReference type="SAM" id="SignalP"/>
    </source>
</evidence>
<dbReference type="EMBL" id="QGGO01000026">
    <property type="protein sequence ID" value="PWK20065.1"/>
    <property type="molecule type" value="Genomic_DNA"/>
</dbReference>
<protein>
    <submittedName>
        <fullName evidence="2">Thioredoxin-like protein</fullName>
    </submittedName>
</protein>